<evidence type="ECO:0000259" key="6">
    <source>
        <dbReference type="Pfam" id="PF00535"/>
    </source>
</evidence>
<dbReference type="CAZy" id="GT2">
    <property type="family name" value="Glycosyltransferase Family 2"/>
</dbReference>
<evidence type="ECO:0000256" key="2">
    <source>
        <dbReference type="ARBA" id="ARBA00022475"/>
    </source>
</evidence>
<dbReference type="PANTHER" id="PTHR43646:SF2">
    <property type="entry name" value="GLYCOSYLTRANSFERASE 2-LIKE DOMAIN-CONTAINING PROTEIN"/>
    <property type="match status" value="1"/>
</dbReference>
<protein>
    <submittedName>
        <fullName evidence="7">Glycosyl transferase</fullName>
    </submittedName>
</protein>
<comment type="subcellular location">
    <subcellularLocation>
        <location evidence="1">Cell membrane</location>
    </subcellularLocation>
</comment>
<dbReference type="Proteomes" id="UP000002593">
    <property type="component" value="Chromosome"/>
</dbReference>
<keyword evidence="3" id="KW-0328">Glycosyltransferase</keyword>
<evidence type="ECO:0000256" key="5">
    <source>
        <dbReference type="ARBA" id="ARBA00023136"/>
    </source>
</evidence>
<dbReference type="KEGG" id="hbu:Hbut_0463"/>
<accession>A2BK17</accession>
<evidence type="ECO:0000256" key="4">
    <source>
        <dbReference type="ARBA" id="ARBA00022679"/>
    </source>
</evidence>
<dbReference type="InterPro" id="IPR001173">
    <property type="entry name" value="Glyco_trans_2-like"/>
</dbReference>
<dbReference type="GO" id="GO:0005886">
    <property type="term" value="C:plasma membrane"/>
    <property type="evidence" value="ECO:0007669"/>
    <property type="project" value="UniProtKB-SubCell"/>
</dbReference>
<dbReference type="GeneID" id="4782877"/>
<dbReference type="STRING" id="415426.Hbut_0463"/>
<dbReference type="InterPro" id="IPR029044">
    <property type="entry name" value="Nucleotide-diphossugar_trans"/>
</dbReference>
<dbReference type="EMBL" id="CP000493">
    <property type="protein sequence ID" value="ABM80328.1"/>
    <property type="molecule type" value="Genomic_DNA"/>
</dbReference>
<gene>
    <name evidence="7" type="ordered locus">Hbut_0463</name>
</gene>
<dbReference type="HOGENOM" id="CLU_1207605_0_0_2"/>
<dbReference type="eggNOG" id="arCOG01381">
    <property type="taxonomic scope" value="Archaea"/>
</dbReference>
<evidence type="ECO:0000313" key="8">
    <source>
        <dbReference type="Proteomes" id="UP000002593"/>
    </source>
</evidence>
<organism evidence="7 8">
    <name type="scientific">Hyperthermus butylicus (strain DSM 5456 / JCM 9403 / PLM1-5)</name>
    <dbReference type="NCBI Taxonomy" id="415426"/>
    <lineage>
        <taxon>Archaea</taxon>
        <taxon>Thermoproteota</taxon>
        <taxon>Thermoprotei</taxon>
        <taxon>Desulfurococcales</taxon>
        <taxon>Pyrodictiaceae</taxon>
        <taxon>Hyperthermus</taxon>
    </lineage>
</organism>
<keyword evidence="8" id="KW-1185">Reference proteome</keyword>
<keyword evidence="2" id="KW-1003">Cell membrane</keyword>
<dbReference type="AlphaFoldDB" id="A2BK17"/>
<dbReference type="CDD" id="cd00761">
    <property type="entry name" value="Glyco_tranf_GTA_type"/>
    <property type="match status" value="1"/>
</dbReference>
<name>A2BK17_HYPBU</name>
<dbReference type="PANTHER" id="PTHR43646">
    <property type="entry name" value="GLYCOSYLTRANSFERASE"/>
    <property type="match status" value="1"/>
</dbReference>
<dbReference type="Pfam" id="PF00535">
    <property type="entry name" value="Glycos_transf_2"/>
    <property type="match status" value="1"/>
</dbReference>
<dbReference type="OrthoDB" id="46222at2157"/>
<keyword evidence="5" id="KW-0472">Membrane</keyword>
<dbReference type="GO" id="GO:0016757">
    <property type="term" value="F:glycosyltransferase activity"/>
    <property type="evidence" value="ECO:0007669"/>
    <property type="project" value="UniProtKB-KW"/>
</dbReference>
<sequence length="229" mass="25830">MISVIVVVRNNREGLRKLLDALKGYVERYKLELIVVDDASTANVVEIVRQHPTAAHVRYVRIDSTPRDWLPKSYALWVGANIARGDILFFLDSDVELINTGCILSVVQRVLCNPNSRVIVSFVPLFNCGKSRLCIGFETVVTAIIQGLAGHHRKSKPWIYGCCWAIRRQLYAELGGHRVVKQRVTEDVAFASLAAAKNVELKIFDAREMVAVDAVKSVRDYFYFSARYS</sequence>
<evidence type="ECO:0000256" key="1">
    <source>
        <dbReference type="ARBA" id="ARBA00004236"/>
    </source>
</evidence>
<dbReference type="RefSeq" id="WP_011821646.1">
    <property type="nucleotide sequence ID" value="NC_008818.1"/>
</dbReference>
<reference evidence="7 8" key="1">
    <citation type="journal article" date="2007" name="Archaea">
        <title>The genome of Hyperthermus butylicus: a sulfur-reducing, peptide fermenting, neutrophilic Crenarchaeote growing up to 108 degrees C.</title>
        <authorList>
            <person name="Brugger K."/>
            <person name="Chen L."/>
            <person name="Stark M."/>
            <person name="Zibat A."/>
            <person name="Redder P."/>
            <person name="Ruepp A."/>
            <person name="Awayez M."/>
            <person name="She Q."/>
            <person name="Garrett R.A."/>
            <person name="Klenk H.P."/>
        </authorList>
    </citation>
    <scope>NUCLEOTIDE SEQUENCE [LARGE SCALE GENOMIC DNA]</scope>
    <source>
        <strain evidence="8">DSM 5456 / JCM 9403 / PLM1-5</strain>
    </source>
</reference>
<feature type="domain" description="Glycosyltransferase 2-like" evidence="6">
    <location>
        <begin position="3"/>
        <end position="128"/>
    </location>
</feature>
<dbReference type="EnsemblBacteria" id="ABM80328">
    <property type="protein sequence ID" value="ABM80328"/>
    <property type="gene ID" value="Hbut_0463"/>
</dbReference>
<dbReference type="SUPFAM" id="SSF53448">
    <property type="entry name" value="Nucleotide-diphospho-sugar transferases"/>
    <property type="match status" value="1"/>
</dbReference>
<keyword evidence="4 7" id="KW-0808">Transferase</keyword>
<proteinExistence type="predicted"/>
<evidence type="ECO:0000256" key="3">
    <source>
        <dbReference type="ARBA" id="ARBA00022676"/>
    </source>
</evidence>
<dbReference type="Gene3D" id="3.90.550.10">
    <property type="entry name" value="Spore Coat Polysaccharide Biosynthesis Protein SpsA, Chain A"/>
    <property type="match status" value="1"/>
</dbReference>
<evidence type="ECO:0000313" key="7">
    <source>
        <dbReference type="EMBL" id="ABM80328.1"/>
    </source>
</evidence>